<reference evidence="2" key="2">
    <citation type="submission" date="2019-02" db="EMBL/GenBank/DDBJ databases">
        <title>Opniocepnalus argus Var Kimnra genome.</title>
        <authorList>
            <person name="Zhou C."/>
            <person name="Xiao S."/>
        </authorList>
    </citation>
    <scope>NUCLEOTIDE SEQUENCE [LARGE SCALE GENOMIC DNA]</scope>
</reference>
<dbReference type="Proteomes" id="UP000503349">
    <property type="component" value="Chromosome 12"/>
</dbReference>
<name>A0A6G1Q2H1_CHAAH</name>
<organism evidence="1 2">
    <name type="scientific">Channa argus</name>
    <name type="common">Northern snakehead</name>
    <name type="synonym">Ophicephalus argus</name>
    <dbReference type="NCBI Taxonomy" id="215402"/>
    <lineage>
        <taxon>Eukaryota</taxon>
        <taxon>Metazoa</taxon>
        <taxon>Chordata</taxon>
        <taxon>Craniata</taxon>
        <taxon>Vertebrata</taxon>
        <taxon>Euteleostomi</taxon>
        <taxon>Actinopterygii</taxon>
        <taxon>Neopterygii</taxon>
        <taxon>Teleostei</taxon>
        <taxon>Neoteleostei</taxon>
        <taxon>Acanthomorphata</taxon>
        <taxon>Anabantaria</taxon>
        <taxon>Anabantiformes</taxon>
        <taxon>Channoidei</taxon>
        <taxon>Channidae</taxon>
        <taxon>Channa</taxon>
    </lineage>
</organism>
<evidence type="ECO:0000313" key="2">
    <source>
        <dbReference type="Proteomes" id="UP000503349"/>
    </source>
</evidence>
<accession>A0A6G1Q2H1</accession>
<evidence type="ECO:0000313" key="1">
    <source>
        <dbReference type="EMBL" id="KAF3696396.1"/>
    </source>
</evidence>
<protein>
    <submittedName>
        <fullName evidence="1">Uncharacterized protein</fullName>
    </submittedName>
</protein>
<reference evidence="1 2" key="1">
    <citation type="submission" date="2019-02" db="EMBL/GenBank/DDBJ databases">
        <title>Opniocepnalus argus genome.</title>
        <authorList>
            <person name="Zhou C."/>
            <person name="Xiao S."/>
        </authorList>
    </citation>
    <scope>NUCLEOTIDE SEQUENCE [LARGE SCALE GENOMIC DNA]</scope>
    <source>
        <strain evidence="1">OARG1902GOOAL</strain>
        <tissue evidence="1">Muscle</tissue>
    </source>
</reference>
<sequence length="49" mass="5619">MLLFSFFCQIKGRFYTSTVLIMDAMTRPRALTNVLQGRSRMCSAQGRLT</sequence>
<keyword evidence="2" id="KW-1185">Reference proteome</keyword>
<dbReference type="AlphaFoldDB" id="A0A6G1Q2H1"/>
<gene>
    <name evidence="1" type="ORF">EXN66_Car012073</name>
</gene>
<dbReference type="EMBL" id="CM015723">
    <property type="protein sequence ID" value="KAF3696396.1"/>
    <property type="molecule type" value="Genomic_DNA"/>
</dbReference>
<proteinExistence type="predicted"/>